<proteinExistence type="predicted"/>
<sequence>MHAFACALLCLFVKLTYSLYNDVICYKNWYFDSPRPAPRRCPPADFISYYECCGESDLCCRRVRYELLIFLFVPLSMLVFVLCCCMIMSMCRHRRQRVEKQPRLSRDERECHYFY</sequence>
<dbReference type="Proteomes" id="UP001303046">
    <property type="component" value="Unassembled WGS sequence"/>
</dbReference>
<dbReference type="KEGG" id="nai:NECAME_03553"/>
<evidence type="ECO:0000313" key="2">
    <source>
        <dbReference type="Proteomes" id="UP001303046"/>
    </source>
</evidence>
<keyword evidence="2" id="KW-1185">Reference proteome</keyword>
<reference evidence="1 2" key="1">
    <citation type="submission" date="2023-08" db="EMBL/GenBank/DDBJ databases">
        <title>A Necator americanus chromosomal reference genome.</title>
        <authorList>
            <person name="Ilik V."/>
            <person name="Petrzelkova K.J."/>
            <person name="Pardy F."/>
            <person name="Fuh T."/>
            <person name="Niatou-Singa F.S."/>
            <person name="Gouil Q."/>
            <person name="Baker L."/>
            <person name="Ritchie M.E."/>
            <person name="Jex A.R."/>
            <person name="Gazzola D."/>
            <person name="Li H."/>
            <person name="Toshio Fujiwara R."/>
            <person name="Zhan B."/>
            <person name="Aroian R.V."/>
            <person name="Pafco B."/>
            <person name="Schwarz E.M."/>
        </authorList>
    </citation>
    <scope>NUCLEOTIDE SEQUENCE [LARGE SCALE GENOMIC DNA]</scope>
    <source>
        <strain evidence="1 2">Aroian</strain>
        <tissue evidence="1">Whole animal</tissue>
    </source>
</reference>
<dbReference type="EMBL" id="JAVFWL010000003">
    <property type="protein sequence ID" value="KAK6744330.1"/>
    <property type="molecule type" value="Genomic_DNA"/>
</dbReference>
<evidence type="ECO:0000313" key="1">
    <source>
        <dbReference type="EMBL" id="KAK6744330.1"/>
    </source>
</evidence>
<gene>
    <name evidence="1" type="primary">Necator_chrIII.g11949</name>
    <name evidence="1" type="ORF">RB195_011183</name>
</gene>
<protein>
    <submittedName>
        <fullName evidence="1">Uncharacterized protein</fullName>
    </submittedName>
</protein>
<name>A0ABR1D3J2_NECAM</name>
<organism evidence="1 2">
    <name type="scientific">Necator americanus</name>
    <name type="common">Human hookworm</name>
    <dbReference type="NCBI Taxonomy" id="51031"/>
    <lineage>
        <taxon>Eukaryota</taxon>
        <taxon>Metazoa</taxon>
        <taxon>Ecdysozoa</taxon>
        <taxon>Nematoda</taxon>
        <taxon>Chromadorea</taxon>
        <taxon>Rhabditida</taxon>
        <taxon>Rhabditina</taxon>
        <taxon>Rhabditomorpha</taxon>
        <taxon>Strongyloidea</taxon>
        <taxon>Ancylostomatidae</taxon>
        <taxon>Bunostominae</taxon>
        <taxon>Necator</taxon>
    </lineage>
</organism>
<accession>A0ABR1D3J2</accession>
<comment type="caution">
    <text evidence="1">The sequence shown here is derived from an EMBL/GenBank/DDBJ whole genome shotgun (WGS) entry which is preliminary data.</text>
</comment>
<dbReference type="CTD" id="25343587"/>